<dbReference type="AlphaFoldDB" id="A0AA88AF59"/>
<protein>
    <submittedName>
        <fullName evidence="1">Uncharacterized protein</fullName>
    </submittedName>
</protein>
<dbReference type="Proteomes" id="UP001187192">
    <property type="component" value="Unassembled WGS sequence"/>
</dbReference>
<reference evidence="1" key="1">
    <citation type="submission" date="2023-07" db="EMBL/GenBank/DDBJ databases">
        <title>draft genome sequence of fig (Ficus carica).</title>
        <authorList>
            <person name="Takahashi T."/>
            <person name="Nishimura K."/>
        </authorList>
    </citation>
    <scope>NUCLEOTIDE SEQUENCE</scope>
</reference>
<keyword evidence="2" id="KW-1185">Reference proteome</keyword>
<comment type="caution">
    <text evidence="1">The sequence shown here is derived from an EMBL/GenBank/DDBJ whole genome shotgun (WGS) entry which is preliminary data.</text>
</comment>
<gene>
    <name evidence="1" type="ORF">TIFTF001_008494</name>
</gene>
<dbReference type="EMBL" id="BTGU01000009">
    <property type="protein sequence ID" value="GMN39261.1"/>
    <property type="molecule type" value="Genomic_DNA"/>
</dbReference>
<name>A0AA88AF59_FICCA</name>
<evidence type="ECO:0000313" key="2">
    <source>
        <dbReference type="Proteomes" id="UP001187192"/>
    </source>
</evidence>
<sequence>MNVSDQYSVVAGSIYICNGVVNNSMVFSLSRGQGSSGGNLGSQLYEIALVILNPTLTTLLEAPSSIIQNCY</sequence>
<evidence type="ECO:0000313" key="1">
    <source>
        <dbReference type="EMBL" id="GMN39261.1"/>
    </source>
</evidence>
<proteinExistence type="predicted"/>
<organism evidence="1 2">
    <name type="scientific">Ficus carica</name>
    <name type="common">Common fig</name>
    <dbReference type="NCBI Taxonomy" id="3494"/>
    <lineage>
        <taxon>Eukaryota</taxon>
        <taxon>Viridiplantae</taxon>
        <taxon>Streptophyta</taxon>
        <taxon>Embryophyta</taxon>
        <taxon>Tracheophyta</taxon>
        <taxon>Spermatophyta</taxon>
        <taxon>Magnoliopsida</taxon>
        <taxon>eudicotyledons</taxon>
        <taxon>Gunneridae</taxon>
        <taxon>Pentapetalae</taxon>
        <taxon>rosids</taxon>
        <taxon>fabids</taxon>
        <taxon>Rosales</taxon>
        <taxon>Moraceae</taxon>
        <taxon>Ficeae</taxon>
        <taxon>Ficus</taxon>
    </lineage>
</organism>
<accession>A0AA88AF59</accession>